<dbReference type="AlphaFoldDB" id="A0A1I7H4S2"/>
<keyword evidence="2" id="KW-0472">Membrane</keyword>
<feature type="region of interest" description="Disordered" evidence="1">
    <location>
        <begin position="96"/>
        <end position="118"/>
    </location>
</feature>
<protein>
    <submittedName>
        <fullName evidence="3">Uncharacterized protein</fullName>
    </submittedName>
</protein>
<evidence type="ECO:0000256" key="2">
    <source>
        <dbReference type="SAM" id="Phobius"/>
    </source>
</evidence>
<reference evidence="3 4" key="1">
    <citation type="submission" date="2016-10" db="EMBL/GenBank/DDBJ databases">
        <authorList>
            <person name="de Groot N.N."/>
        </authorList>
    </citation>
    <scope>NUCLEOTIDE SEQUENCE [LARGE SCALE GENOMIC DNA]</scope>
    <source>
        <strain evidence="3 4">KHGC13</strain>
    </source>
</reference>
<name>A0A1I7H4S2_9FIRM</name>
<organism evidence="3 4">
    <name type="scientific">Eubacterium pyruvativorans</name>
    <dbReference type="NCBI Taxonomy" id="155865"/>
    <lineage>
        <taxon>Bacteria</taxon>
        <taxon>Bacillati</taxon>
        <taxon>Bacillota</taxon>
        <taxon>Clostridia</taxon>
        <taxon>Eubacteriales</taxon>
        <taxon>Eubacteriaceae</taxon>
        <taxon>Eubacterium</taxon>
    </lineage>
</organism>
<evidence type="ECO:0000313" key="3">
    <source>
        <dbReference type="EMBL" id="SFU55670.1"/>
    </source>
</evidence>
<keyword evidence="4" id="KW-1185">Reference proteome</keyword>
<feature type="transmembrane region" description="Helical" evidence="2">
    <location>
        <begin position="6"/>
        <end position="23"/>
    </location>
</feature>
<proteinExistence type="predicted"/>
<dbReference type="Proteomes" id="UP000198817">
    <property type="component" value="Unassembled WGS sequence"/>
</dbReference>
<feature type="transmembrane region" description="Helical" evidence="2">
    <location>
        <begin position="35"/>
        <end position="57"/>
    </location>
</feature>
<gene>
    <name evidence="3" type="ORF">SAMN05216508_11214</name>
</gene>
<accession>A0A1I7H4S2</accession>
<keyword evidence="2" id="KW-1133">Transmembrane helix</keyword>
<evidence type="ECO:0000256" key="1">
    <source>
        <dbReference type="SAM" id="MobiDB-lite"/>
    </source>
</evidence>
<dbReference type="RefSeq" id="WP_090471213.1">
    <property type="nucleotide sequence ID" value="NZ_CACWQI010000044.1"/>
</dbReference>
<sequence length="118" mass="13706">MKLGTTDLLLYVDLMLGLLYYYVTHNRPVRDKKALDKAFMWLNGIMLLVVFLLVALTRQKGDLAAVYRYFPYIFLGVEAVIYLRYFFARATQKDNGERIGDREGGSGLQVKGGRRYRR</sequence>
<dbReference type="EMBL" id="FPBT01000012">
    <property type="protein sequence ID" value="SFU55670.1"/>
    <property type="molecule type" value="Genomic_DNA"/>
</dbReference>
<keyword evidence="2" id="KW-0812">Transmembrane</keyword>
<dbReference type="STRING" id="155865.SAMN05216515_11345"/>
<evidence type="ECO:0000313" key="4">
    <source>
        <dbReference type="Proteomes" id="UP000198817"/>
    </source>
</evidence>
<feature type="transmembrane region" description="Helical" evidence="2">
    <location>
        <begin position="69"/>
        <end position="87"/>
    </location>
</feature>